<dbReference type="NCBIfam" id="TIGR02937">
    <property type="entry name" value="sigma70-ECF"/>
    <property type="match status" value="1"/>
</dbReference>
<comment type="caution">
    <text evidence="6">The sequence shown here is derived from an EMBL/GenBank/DDBJ whole genome shotgun (WGS) entry which is preliminary data.</text>
</comment>
<dbReference type="InterPro" id="IPR036388">
    <property type="entry name" value="WH-like_DNA-bd_sf"/>
</dbReference>
<keyword evidence="2" id="KW-0805">Transcription regulation</keyword>
<dbReference type="InterPro" id="IPR014331">
    <property type="entry name" value="RNA_pol_sigma70_ECF_RHOBA"/>
</dbReference>
<dbReference type="GO" id="GO:0016987">
    <property type="term" value="F:sigma factor activity"/>
    <property type="evidence" value="ECO:0007669"/>
    <property type="project" value="UniProtKB-KW"/>
</dbReference>
<evidence type="ECO:0000313" key="6">
    <source>
        <dbReference type="EMBL" id="MBK1825551.1"/>
    </source>
</evidence>
<evidence type="ECO:0000256" key="1">
    <source>
        <dbReference type="ARBA" id="ARBA00010641"/>
    </source>
</evidence>
<dbReference type="SUPFAM" id="SSF88946">
    <property type="entry name" value="Sigma2 domain of RNA polymerase sigma factors"/>
    <property type="match status" value="1"/>
</dbReference>
<dbReference type="InterPro" id="IPR039425">
    <property type="entry name" value="RNA_pol_sigma-70-like"/>
</dbReference>
<keyword evidence="4" id="KW-0804">Transcription</keyword>
<keyword evidence="7" id="KW-1185">Reference proteome</keyword>
<dbReference type="Gene3D" id="1.10.10.10">
    <property type="entry name" value="Winged helix-like DNA-binding domain superfamily/Winged helix DNA-binding domain"/>
    <property type="match status" value="1"/>
</dbReference>
<sequence>MSSASNVSPQFVTLLTDHQEVLRSYIISQIPNHADVRDILQEVNVVLCEKMNDFKLGTNFGAWACTVAYYTILDYRKKQKREGFLVFNEDLCQSLATQSEKREPAILEAKRRALQFCLGKLSPAHRELIEARYDDERGGMEQIAAETGRTRASLRVTLSRLRTTLRRCIHNTLAVEGGRL</sequence>
<evidence type="ECO:0000313" key="7">
    <source>
        <dbReference type="Proteomes" id="UP000658278"/>
    </source>
</evidence>
<evidence type="ECO:0000256" key="4">
    <source>
        <dbReference type="ARBA" id="ARBA00023163"/>
    </source>
</evidence>
<gene>
    <name evidence="6" type="ORF">JIN81_00845</name>
</gene>
<organism evidence="6 7">
    <name type="scientific">Haloferula rosea</name>
    <dbReference type="NCBI Taxonomy" id="490093"/>
    <lineage>
        <taxon>Bacteria</taxon>
        <taxon>Pseudomonadati</taxon>
        <taxon>Verrucomicrobiota</taxon>
        <taxon>Verrucomicrobiia</taxon>
        <taxon>Verrucomicrobiales</taxon>
        <taxon>Verrucomicrobiaceae</taxon>
        <taxon>Haloferula</taxon>
    </lineage>
</organism>
<keyword evidence="3" id="KW-0731">Sigma factor</keyword>
<dbReference type="Gene3D" id="1.10.1740.10">
    <property type="match status" value="1"/>
</dbReference>
<evidence type="ECO:0000256" key="2">
    <source>
        <dbReference type="ARBA" id="ARBA00023015"/>
    </source>
</evidence>
<dbReference type="EMBL" id="JAENII010000001">
    <property type="protein sequence ID" value="MBK1825551.1"/>
    <property type="molecule type" value="Genomic_DNA"/>
</dbReference>
<proteinExistence type="inferred from homology"/>
<comment type="similarity">
    <text evidence="1">Belongs to the sigma-70 factor family. ECF subfamily.</text>
</comment>
<dbReference type="RefSeq" id="WP_200275283.1">
    <property type="nucleotide sequence ID" value="NZ_JAENII010000001.1"/>
</dbReference>
<name>A0A934RAS9_9BACT</name>
<dbReference type="InterPro" id="IPR013325">
    <property type="entry name" value="RNA_pol_sigma_r2"/>
</dbReference>
<dbReference type="GO" id="GO:0006352">
    <property type="term" value="P:DNA-templated transcription initiation"/>
    <property type="evidence" value="ECO:0007669"/>
    <property type="project" value="InterPro"/>
</dbReference>
<evidence type="ECO:0000256" key="3">
    <source>
        <dbReference type="ARBA" id="ARBA00023082"/>
    </source>
</evidence>
<dbReference type="PANTHER" id="PTHR43133:SF51">
    <property type="entry name" value="RNA POLYMERASE SIGMA FACTOR"/>
    <property type="match status" value="1"/>
</dbReference>
<dbReference type="PANTHER" id="PTHR43133">
    <property type="entry name" value="RNA POLYMERASE ECF-TYPE SIGMA FACTO"/>
    <property type="match status" value="1"/>
</dbReference>
<dbReference type="AlphaFoldDB" id="A0A934RAS9"/>
<dbReference type="InterPro" id="IPR007627">
    <property type="entry name" value="RNA_pol_sigma70_r2"/>
</dbReference>
<dbReference type="InterPro" id="IPR013324">
    <property type="entry name" value="RNA_pol_sigma_r3/r4-like"/>
</dbReference>
<dbReference type="NCBIfam" id="TIGR02989">
    <property type="entry name" value="Sig-70_gvs1"/>
    <property type="match status" value="1"/>
</dbReference>
<dbReference type="Proteomes" id="UP000658278">
    <property type="component" value="Unassembled WGS sequence"/>
</dbReference>
<reference evidence="6" key="1">
    <citation type="submission" date="2021-01" db="EMBL/GenBank/DDBJ databases">
        <title>Modified the classification status of verrucomicrobia.</title>
        <authorList>
            <person name="Feng X."/>
        </authorList>
    </citation>
    <scope>NUCLEOTIDE SEQUENCE</scope>
    <source>
        <strain evidence="6">KCTC 22201</strain>
    </source>
</reference>
<dbReference type="Pfam" id="PF04542">
    <property type="entry name" value="Sigma70_r2"/>
    <property type="match status" value="1"/>
</dbReference>
<accession>A0A934RAS9</accession>
<dbReference type="InterPro" id="IPR014284">
    <property type="entry name" value="RNA_pol_sigma-70_dom"/>
</dbReference>
<dbReference type="SUPFAM" id="SSF88659">
    <property type="entry name" value="Sigma3 and sigma4 domains of RNA polymerase sigma factors"/>
    <property type="match status" value="1"/>
</dbReference>
<evidence type="ECO:0000259" key="5">
    <source>
        <dbReference type="Pfam" id="PF04542"/>
    </source>
</evidence>
<protein>
    <submittedName>
        <fullName evidence="6">Sigma-70 family RNA polymerase sigma factor</fullName>
    </submittedName>
</protein>
<feature type="domain" description="RNA polymerase sigma-70 region 2" evidence="5">
    <location>
        <begin position="15"/>
        <end position="81"/>
    </location>
</feature>